<dbReference type="InterPro" id="IPR007267">
    <property type="entry name" value="GtrA_DPMS_TM"/>
</dbReference>
<sequence length="131" mass="14958">MQFLGFIMVGGTAALLHWLARIILNHWMSFAWAVLLAYGIGMMVAFLLNSIFVFPHAQKPKWQQARDFVGVNLAFLPLVWGAAVFLEYLFQIFGMLFYPQAIAHGIAVAIPMLATFLIYKFFTFKDTEYGR</sequence>
<proteinExistence type="inferred from homology"/>
<protein>
    <recommendedName>
        <fullName evidence="7">GtrA/DPMS transmembrane domain-containing protein</fullName>
    </recommendedName>
</protein>
<dbReference type="AlphaFoldDB" id="A0A251XB97"/>
<evidence type="ECO:0000256" key="6">
    <source>
        <dbReference type="SAM" id="Phobius"/>
    </source>
</evidence>
<evidence type="ECO:0000256" key="4">
    <source>
        <dbReference type="ARBA" id="ARBA00022989"/>
    </source>
</evidence>
<keyword evidence="9" id="KW-1185">Reference proteome</keyword>
<feature type="transmembrane region" description="Helical" evidence="6">
    <location>
        <begin position="5"/>
        <end position="24"/>
    </location>
</feature>
<feature type="transmembrane region" description="Helical" evidence="6">
    <location>
        <begin position="30"/>
        <end position="57"/>
    </location>
</feature>
<dbReference type="InterPro" id="IPR051401">
    <property type="entry name" value="GtrA_CellWall_Glycosyl"/>
</dbReference>
<evidence type="ECO:0000259" key="7">
    <source>
        <dbReference type="Pfam" id="PF04138"/>
    </source>
</evidence>
<dbReference type="Proteomes" id="UP000194798">
    <property type="component" value="Unassembled WGS sequence"/>
</dbReference>
<keyword evidence="5 6" id="KW-0472">Membrane</keyword>
<comment type="similarity">
    <text evidence="2">Belongs to the GtrA family.</text>
</comment>
<organism evidence="8 9">
    <name type="scientific">Thioflexithrix psekupsensis</name>
    <dbReference type="NCBI Taxonomy" id="1570016"/>
    <lineage>
        <taxon>Bacteria</taxon>
        <taxon>Pseudomonadati</taxon>
        <taxon>Pseudomonadota</taxon>
        <taxon>Gammaproteobacteria</taxon>
        <taxon>Thiotrichales</taxon>
        <taxon>Thioflexithrix</taxon>
    </lineage>
</organism>
<dbReference type="GO" id="GO:0005886">
    <property type="term" value="C:plasma membrane"/>
    <property type="evidence" value="ECO:0007669"/>
    <property type="project" value="TreeGrafter"/>
</dbReference>
<accession>A0A251XB97</accession>
<evidence type="ECO:0000256" key="2">
    <source>
        <dbReference type="ARBA" id="ARBA00009399"/>
    </source>
</evidence>
<feature type="domain" description="GtrA/DPMS transmembrane" evidence="7">
    <location>
        <begin position="6"/>
        <end position="124"/>
    </location>
</feature>
<evidence type="ECO:0000256" key="3">
    <source>
        <dbReference type="ARBA" id="ARBA00022692"/>
    </source>
</evidence>
<keyword evidence="3 6" id="KW-0812">Transmembrane</keyword>
<dbReference type="PANTHER" id="PTHR38459:SF1">
    <property type="entry name" value="PROPHAGE BACTOPRENOL-LINKED GLUCOSE TRANSLOCASE HOMOLOG"/>
    <property type="match status" value="1"/>
</dbReference>
<gene>
    <name evidence="8" type="ORF">TPSD3_04415</name>
</gene>
<feature type="transmembrane region" description="Helical" evidence="6">
    <location>
        <begin position="69"/>
        <end position="90"/>
    </location>
</feature>
<dbReference type="Pfam" id="PF04138">
    <property type="entry name" value="GtrA_DPMS_TM"/>
    <property type="match status" value="1"/>
</dbReference>
<name>A0A251XB97_9GAMM</name>
<evidence type="ECO:0000256" key="1">
    <source>
        <dbReference type="ARBA" id="ARBA00004141"/>
    </source>
</evidence>
<evidence type="ECO:0000313" key="9">
    <source>
        <dbReference type="Proteomes" id="UP000194798"/>
    </source>
</evidence>
<feature type="transmembrane region" description="Helical" evidence="6">
    <location>
        <begin position="102"/>
        <end position="122"/>
    </location>
</feature>
<reference evidence="8 9" key="1">
    <citation type="submission" date="2016-12" db="EMBL/GenBank/DDBJ databases">
        <title>Thioflexothrix psekupsii D3 genome sequencing and assembly.</title>
        <authorList>
            <person name="Fomenkov A."/>
            <person name="Vincze T."/>
            <person name="Grabovich M."/>
            <person name="Anton B.P."/>
            <person name="Dubinina G."/>
            <person name="Orlova M."/>
            <person name="Belousova E."/>
            <person name="Roberts R.J."/>
        </authorList>
    </citation>
    <scope>NUCLEOTIDE SEQUENCE [LARGE SCALE GENOMIC DNA]</scope>
    <source>
        <strain evidence="8">D3</strain>
    </source>
</reference>
<dbReference type="EMBL" id="MSLT01000007">
    <property type="protein sequence ID" value="OUD15066.1"/>
    <property type="molecule type" value="Genomic_DNA"/>
</dbReference>
<keyword evidence="4 6" id="KW-1133">Transmembrane helix</keyword>
<evidence type="ECO:0000256" key="5">
    <source>
        <dbReference type="ARBA" id="ARBA00023136"/>
    </source>
</evidence>
<dbReference type="GO" id="GO:0000271">
    <property type="term" value="P:polysaccharide biosynthetic process"/>
    <property type="evidence" value="ECO:0007669"/>
    <property type="project" value="InterPro"/>
</dbReference>
<comment type="subcellular location">
    <subcellularLocation>
        <location evidence="1">Membrane</location>
        <topology evidence="1">Multi-pass membrane protein</topology>
    </subcellularLocation>
</comment>
<evidence type="ECO:0000313" key="8">
    <source>
        <dbReference type="EMBL" id="OUD15066.1"/>
    </source>
</evidence>
<comment type="caution">
    <text evidence="8">The sequence shown here is derived from an EMBL/GenBank/DDBJ whole genome shotgun (WGS) entry which is preliminary data.</text>
</comment>
<dbReference type="PANTHER" id="PTHR38459">
    <property type="entry name" value="PROPHAGE BACTOPRENOL-LINKED GLUCOSE TRANSLOCASE HOMOLOG"/>
    <property type="match status" value="1"/>
</dbReference>